<feature type="region of interest" description="Disordered" evidence="1">
    <location>
        <begin position="145"/>
        <end position="230"/>
    </location>
</feature>
<organism evidence="2 3">
    <name type="scientific">Eruca vesicaria subsp. sativa</name>
    <name type="common">Garden rocket</name>
    <name type="synonym">Eruca sativa</name>
    <dbReference type="NCBI Taxonomy" id="29727"/>
    <lineage>
        <taxon>Eukaryota</taxon>
        <taxon>Viridiplantae</taxon>
        <taxon>Streptophyta</taxon>
        <taxon>Embryophyta</taxon>
        <taxon>Tracheophyta</taxon>
        <taxon>Spermatophyta</taxon>
        <taxon>Magnoliopsida</taxon>
        <taxon>eudicotyledons</taxon>
        <taxon>Gunneridae</taxon>
        <taxon>Pentapetalae</taxon>
        <taxon>rosids</taxon>
        <taxon>malvids</taxon>
        <taxon>Brassicales</taxon>
        <taxon>Brassicaceae</taxon>
        <taxon>Brassiceae</taxon>
        <taxon>Eruca</taxon>
    </lineage>
</organism>
<feature type="compositionally biased region" description="Basic and acidic residues" evidence="1">
    <location>
        <begin position="187"/>
        <end position="216"/>
    </location>
</feature>
<dbReference type="PANTHER" id="PTHR34660:SF3">
    <property type="entry name" value="RRM DOMAIN-CONTAINING PROTEIN"/>
    <property type="match status" value="1"/>
</dbReference>
<name>A0ABC8IQ48_ERUVS</name>
<evidence type="ECO:0000313" key="3">
    <source>
        <dbReference type="Proteomes" id="UP001642260"/>
    </source>
</evidence>
<comment type="caution">
    <text evidence="2">The sequence shown here is derived from an EMBL/GenBank/DDBJ whole genome shotgun (WGS) entry which is preliminary data.</text>
</comment>
<feature type="region of interest" description="Disordered" evidence="1">
    <location>
        <begin position="13"/>
        <end position="114"/>
    </location>
</feature>
<dbReference type="PANTHER" id="PTHR34660">
    <property type="entry name" value="MYB-LIKE PROTEIN X"/>
    <property type="match status" value="1"/>
</dbReference>
<dbReference type="Proteomes" id="UP001642260">
    <property type="component" value="Unassembled WGS sequence"/>
</dbReference>
<gene>
    <name evidence="2" type="ORF">ERUC_LOCUS1396</name>
</gene>
<accession>A0ABC8IQ48</accession>
<keyword evidence="3" id="KW-1185">Reference proteome</keyword>
<feature type="compositionally biased region" description="Basic and acidic residues" evidence="1">
    <location>
        <begin position="62"/>
        <end position="96"/>
    </location>
</feature>
<sequence>MVGWIIVSDLVRERETRDKVPMSRCFPFPPPGYEKKKISTEEADSLIKEKQKREKKHKKEKKDKETSKDKYKEGKQRKDKHRDSKEKSRTSQDKKAVGVLPNTVQNNGNEESKFVQDLARRISNEEEARESQSVRKCSFPCGVREKKSENAVHPVSSCRDQKGTEIKEHAKKAELQEKNHRTTKGYKSLDNKEIKKSEPKYTTHRTSQDTKEEAINKSKPKNVEGGSILKERDVDTRNFGKRKNHETNGFIYENGSKLNKIHKPVASPVSSVENGSKFGACQTPPKPVTELLGTVCNPEHRINGIIDPQESKSRPEISSVKLKENGEGSVKKRPHSDLKYLDQILNVPKREELHEVDESEEQEWLFGKSGVKLSKKPKTDSTTSLDETLQVWNQAFRIESADTVALPYVVPF</sequence>
<evidence type="ECO:0000313" key="2">
    <source>
        <dbReference type="EMBL" id="CAH8291147.1"/>
    </source>
</evidence>
<dbReference type="AlphaFoldDB" id="A0ABC8IQ48"/>
<evidence type="ECO:0000256" key="1">
    <source>
        <dbReference type="SAM" id="MobiDB-lite"/>
    </source>
</evidence>
<proteinExistence type="predicted"/>
<feature type="compositionally biased region" description="Basic and acidic residues" evidence="1">
    <location>
        <begin position="33"/>
        <end position="52"/>
    </location>
</feature>
<feature type="compositionally biased region" description="Basic and acidic residues" evidence="1">
    <location>
        <begin position="159"/>
        <end position="180"/>
    </location>
</feature>
<dbReference type="EMBL" id="CAKOAT010047377">
    <property type="protein sequence ID" value="CAH8291147.1"/>
    <property type="molecule type" value="Genomic_DNA"/>
</dbReference>
<reference evidence="2 3" key="1">
    <citation type="submission" date="2022-03" db="EMBL/GenBank/DDBJ databases">
        <authorList>
            <person name="Macdonald S."/>
            <person name="Ahmed S."/>
            <person name="Newling K."/>
        </authorList>
    </citation>
    <scope>NUCLEOTIDE SEQUENCE [LARGE SCALE GENOMIC DNA]</scope>
</reference>
<protein>
    <submittedName>
        <fullName evidence="2">Uncharacterized protein</fullName>
    </submittedName>
</protein>